<dbReference type="AlphaFoldDB" id="A0A2C5YW64"/>
<protein>
    <recommendedName>
        <fullName evidence="1">N-acetyltransferase domain-containing protein</fullName>
    </recommendedName>
</protein>
<dbReference type="SUPFAM" id="SSF55729">
    <property type="entry name" value="Acyl-CoA N-acyltransferases (Nat)"/>
    <property type="match status" value="1"/>
</dbReference>
<dbReference type="OrthoDB" id="4072826at2759"/>
<gene>
    <name evidence="2" type="ORF">CDD80_5476</name>
</gene>
<evidence type="ECO:0000259" key="1">
    <source>
        <dbReference type="Pfam" id="PF13302"/>
    </source>
</evidence>
<feature type="domain" description="N-acetyltransferase" evidence="1">
    <location>
        <begin position="25"/>
        <end position="199"/>
    </location>
</feature>
<keyword evidence="3" id="KW-1185">Reference proteome</keyword>
<proteinExistence type="predicted"/>
<dbReference type="InterPro" id="IPR000182">
    <property type="entry name" value="GNAT_dom"/>
</dbReference>
<name>A0A2C5YW64_9HYPO</name>
<dbReference type="PANTHER" id="PTHR43792">
    <property type="entry name" value="GNAT FAMILY, PUTATIVE (AFU_ORTHOLOGUE AFUA_3G00765)-RELATED-RELATED"/>
    <property type="match status" value="1"/>
</dbReference>
<dbReference type="InterPro" id="IPR051531">
    <property type="entry name" value="N-acetyltransferase"/>
</dbReference>
<dbReference type="Pfam" id="PF13302">
    <property type="entry name" value="Acetyltransf_3"/>
    <property type="match status" value="1"/>
</dbReference>
<accession>A0A2C5YW64</accession>
<comment type="caution">
    <text evidence="2">The sequence shown here is derived from an EMBL/GenBank/DDBJ whole genome shotgun (WGS) entry which is preliminary data.</text>
</comment>
<dbReference type="GO" id="GO:0016747">
    <property type="term" value="F:acyltransferase activity, transferring groups other than amino-acyl groups"/>
    <property type="evidence" value="ECO:0007669"/>
    <property type="project" value="InterPro"/>
</dbReference>
<reference evidence="2 3" key="1">
    <citation type="submission" date="2017-06" db="EMBL/GenBank/DDBJ databases">
        <title>Ant-infecting Ophiocordyceps genomes reveal a high diversity of potential behavioral manipulation genes and a possible major role for enterotoxins.</title>
        <authorList>
            <person name="De Bekker C."/>
            <person name="Evans H.C."/>
            <person name="Brachmann A."/>
            <person name="Hughes D.P."/>
        </authorList>
    </citation>
    <scope>NUCLEOTIDE SEQUENCE [LARGE SCALE GENOMIC DNA]</scope>
    <source>
        <strain evidence="2 3">Map16</strain>
    </source>
</reference>
<dbReference type="PANTHER" id="PTHR43792:SF1">
    <property type="entry name" value="N-ACETYLTRANSFERASE DOMAIN-CONTAINING PROTEIN"/>
    <property type="match status" value="1"/>
</dbReference>
<evidence type="ECO:0000313" key="2">
    <source>
        <dbReference type="EMBL" id="PHH71161.1"/>
    </source>
</evidence>
<evidence type="ECO:0000313" key="3">
    <source>
        <dbReference type="Proteomes" id="UP000226431"/>
    </source>
</evidence>
<sequence length="225" mass="25511">MFITISTTLPTLQRKNFNFPIVTERLIIRPLVPSDLEAYYSFRSQPEGMRHSRRGVPDANIGETKARLEKLQENSPNTVAYCGVFLKKSDNSEGELIGDGGMWDIKSEQTGWPVLGFKSKKEHWGKGYSTEFTKAYMQFWWGLERTVQEISVEFTSLVGGNEIPPSSLLPVRQVTEQMYAWTTKDNTEAQKVLKKAGFKSWDGLDTGLVNFQMENPSLKGFVGKL</sequence>
<dbReference type="InterPro" id="IPR016181">
    <property type="entry name" value="Acyl_CoA_acyltransferase"/>
</dbReference>
<organism evidence="2 3">
    <name type="scientific">Ophiocordyceps camponoti-rufipedis</name>
    <dbReference type="NCBI Taxonomy" id="2004952"/>
    <lineage>
        <taxon>Eukaryota</taxon>
        <taxon>Fungi</taxon>
        <taxon>Dikarya</taxon>
        <taxon>Ascomycota</taxon>
        <taxon>Pezizomycotina</taxon>
        <taxon>Sordariomycetes</taxon>
        <taxon>Hypocreomycetidae</taxon>
        <taxon>Hypocreales</taxon>
        <taxon>Ophiocordycipitaceae</taxon>
        <taxon>Ophiocordyceps</taxon>
    </lineage>
</organism>
<dbReference type="EMBL" id="NJES01000543">
    <property type="protein sequence ID" value="PHH71161.1"/>
    <property type="molecule type" value="Genomic_DNA"/>
</dbReference>
<dbReference type="Proteomes" id="UP000226431">
    <property type="component" value="Unassembled WGS sequence"/>
</dbReference>
<dbReference type="Gene3D" id="3.40.630.30">
    <property type="match status" value="1"/>
</dbReference>